<feature type="transmembrane region" description="Helical" evidence="7">
    <location>
        <begin position="225"/>
        <end position="251"/>
    </location>
</feature>
<comment type="similarity">
    <text evidence="6">Belongs to the ABC-4 integral membrane protein family.</text>
</comment>
<evidence type="ECO:0000259" key="8">
    <source>
        <dbReference type="Pfam" id="PF02687"/>
    </source>
</evidence>
<keyword evidence="3 7" id="KW-0812">Transmembrane</keyword>
<evidence type="ECO:0000256" key="6">
    <source>
        <dbReference type="ARBA" id="ARBA00038076"/>
    </source>
</evidence>
<protein>
    <submittedName>
        <fullName evidence="9">ABC transporter permease</fullName>
    </submittedName>
</protein>
<dbReference type="Pfam" id="PF02687">
    <property type="entry name" value="FtsX"/>
    <property type="match status" value="2"/>
</dbReference>
<dbReference type="InterPro" id="IPR003838">
    <property type="entry name" value="ABC3_permease_C"/>
</dbReference>
<evidence type="ECO:0000313" key="9">
    <source>
        <dbReference type="EMBL" id="REJ05708.1"/>
    </source>
</evidence>
<name>A0A371NV60_9MICO</name>
<feature type="transmembrane region" description="Helical" evidence="7">
    <location>
        <begin position="364"/>
        <end position="389"/>
    </location>
</feature>
<gene>
    <name evidence="9" type="ORF">DY023_08970</name>
</gene>
<evidence type="ECO:0000256" key="7">
    <source>
        <dbReference type="SAM" id="Phobius"/>
    </source>
</evidence>
<dbReference type="RefSeq" id="WP_116241992.1">
    <property type="nucleotide sequence ID" value="NZ_QUAB01000040.1"/>
</dbReference>
<feature type="domain" description="ABC3 transporter permease C-terminal" evidence="8">
    <location>
        <begin position="316"/>
        <end position="423"/>
    </location>
</feature>
<evidence type="ECO:0000256" key="5">
    <source>
        <dbReference type="ARBA" id="ARBA00023136"/>
    </source>
</evidence>
<dbReference type="PANTHER" id="PTHR30572">
    <property type="entry name" value="MEMBRANE COMPONENT OF TRANSPORTER-RELATED"/>
    <property type="match status" value="1"/>
</dbReference>
<dbReference type="InterPro" id="IPR050250">
    <property type="entry name" value="Macrolide_Exporter_MacB"/>
</dbReference>
<evidence type="ECO:0000313" key="10">
    <source>
        <dbReference type="Proteomes" id="UP000262172"/>
    </source>
</evidence>
<feature type="transmembrane region" description="Helical" evidence="7">
    <location>
        <begin position="21"/>
        <end position="43"/>
    </location>
</feature>
<keyword evidence="5 7" id="KW-0472">Membrane</keyword>
<accession>A0A371NV60</accession>
<dbReference type="PANTHER" id="PTHR30572:SF4">
    <property type="entry name" value="ABC TRANSPORTER PERMEASE YTRF"/>
    <property type="match status" value="1"/>
</dbReference>
<feature type="transmembrane region" description="Helical" evidence="7">
    <location>
        <begin position="401"/>
        <end position="421"/>
    </location>
</feature>
<dbReference type="EMBL" id="QUAB01000040">
    <property type="protein sequence ID" value="REJ05708.1"/>
    <property type="molecule type" value="Genomic_DNA"/>
</dbReference>
<dbReference type="OrthoDB" id="3223244at2"/>
<evidence type="ECO:0000256" key="3">
    <source>
        <dbReference type="ARBA" id="ARBA00022692"/>
    </source>
</evidence>
<dbReference type="AlphaFoldDB" id="A0A371NV60"/>
<comment type="caution">
    <text evidence="9">The sequence shown here is derived from an EMBL/GenBank/DDBJ whole genome shotgun (WGS) entry which is preliminary data.</text>
</comment>
<feature type="transmembrane region" description="Helical" evidence="7">
    <location>
        <begin position="106"/>
        <end position="131"/>
    </location>
</feature>
<sequence length="441" mass="44009">MPALAFRSVLRHRASTLATGVIAVIGTAMVVAMAALLATGLTAGERSEFLTLFPMIVGGWIVVIVVFAMASTVGVTLEGRTDEFTGLRLIGAEPGQIRRLIVFETALVSIAAAVPGAALGVLLGGAAMAGIRAGGVVDPSTPYASGVLAPFVGAAVVISASVVAGILAGRRPARGSVLGAPGEGREQARRGMRRVLAALVVFAGAGTAAATLASGPADLLATATTGPACILLAVGACLFAPELILLAGMATRGTAASAWLAARNLDAAPERVRPLVTFLTLFVGVAAGTLGMQGIENAAGSAMPDADLIATINYLVVGLLAGFMAVALVNNLVAAVLRRRAEFGMMRLIGSTPKQTQRMLLREVAAATVVSVLAGGAAALVSTIPYSVVKTGAPWAALVPVPYLAAAAVGALLALVVAALAGRRAVPGARGGRRRAVAAPA</sequence>
<dbReference type="GO" id="GO:0005886">
    <property type="term" value="C:plasma membrane"/>
    <property type="evidence" value="ECO:0007669"/>
    <property type="project" value="UniProtKB-SubCell"/>
</dbReference>
<feature type="transmembrane region" description="Helical" evidence="7">
    <location>
        <begin position="312"/>
        <end position="337"/>
    </location>
</feature>
<feature type="transmembrane region" description="Helical" evidence="7">
    <location>
        <begin position="49"/>
        <end position="70"/>
    </location>
</feature>
<dbReference type="Proteomes" id="UP000262172">
    <property type="component" value="Unassembled WGS sequence"/>
</dbReference>
<feature type="transmembrane region" description="Helical" evidence="7">
    <location>
        <begin position="272"/>
        <end position="292"/>
    </location>
</feature>
<evidence type="ECO:0000256" key="1">
    <source>
        <dbReference type="ARBA" id="ARBA00004651"/>
    </source>
</evidence>
<keyword evidence="2" id="KW-1003">Cell membrane</keyword>
<evidence type="ECO:0000256" key="4">
    <source>
        <dbReference type="ARBA" id="ARBA00022989"/>
    </source>
</evidence>
<keyword evidence="10" id="KW-1185">Reference proteome</keyword>
<comment type="subcellular location">
    <subcellularLocation>
        <location evidence="1">Cell membrane</location>
        <topology evidence="1">Multi-pass membrane protein</topology>
    </subcellularLocation>
</comment>
<evidence type="ECO:0000256" key="2">
    <source>
        <dbReference type="ARBA" id="ARBA00022475"/>
    </source>
</evidence>
<keyword evidence="4 7" id="KW-1133">Transmembrane helix</keyword>
<feature type="transmembrane region" description="Helical" evidence="7">
    <location>
        <begin position="195"/>
        <end position="213"/>
    </location>
</feature>
<dbReference type="GO" id="GO:0022857">
    <property type="term" value="F:transmembrane transporter activity"/>
    <property type="evidence" value="ECO:0007669"/>
    <property type="project" value="TreeGrafter"/>
</dbReference>
<feature type="transmembrane region" description="Helical" evidence="7">
    <location>
        <begin position="143"/>
        <end position="168"/>
    </location>
</feature>
<feature type="domain" description="ABC3 transporter permease C-terminal" evidence="8">
    <location>
        <begin position="56"/>
        <end position="168"/>
    </location>
</feature>
<reference evidence="9 10" key="1">
    <citation type="submission" date="2018-08" db="EMBL/GenBank/DDBJ databases">
        <title>Isolation, diversity and antifungal activity of Actinobacteria from cow dung.</title>
        <authorList>
            <person name="Ling L."/>
        </authorList>
    </citation>
    <scope>NUCLEOTIDE SEQUENCE [LARGE SCALE GENOMIC DNA]</scope>
    <source>
        <strain evidence="9 10">NEAU-LLE</strain>
    </source>
</reference>
<proteinExistence type="inferred from homology"/>
<organism evidence="9 10">
    <name type="scientific">Microbacterium bovistercoris</name>
    <dbReference type="NCBI Taxonomy" id="2293570"/>
    <lineage>
        <taxon>Bacteria</taxon>
        <taxon>Bacillati</taxon>
        <taxon>Actinomycetota</taxon>
        <taxon>Actinomycetes</taxon>
        <taxon>Micrococcales</taxon>
        <taxon>Microbacteriaceae</taxon>
        <taxon>Microbacterium</taxon>
    </lineage>
</organism>